<organism evidence="2 3">
    <name type="scientific">Champsocephalus esox</name>
    <name type="common">pike icefish</name>
    <dbReference type="NCBI Taxonomy" id="159716"/>
    <lineage>
        <taxon>Eukaryota</taxon>
        <taxon>Metazoa</taxon>
        <taxon>Chordata</taxon>
        <taxon>Craniata</taxon>
        <taxon>Vertebrata</taxon>
        <taxon>Euteleostomi</taxon>
        <taxon>Actinopterygii</taxon>
        <taxon>Neopterygii</taxon>
        <taxon>Teleostei</taxon>
        <taxon>Neoteleostei</taxon>
        <taxon>Acanthomorphata</taxon>
        <taxon>Eupercaria</taxon>
        <taxon>Perciformes</taxon>
        <taxon>Notothenioidei</taxon>
        <taxon>Channichthyidae</taxon>
        <taxon>Champsocephalus</taxon>
    </lineage>
</organism>
<proteinExistence type="predicted"/>
<evidence type="ECO:0000313" key="3">
    <source>
        <dbReference type="Proteomes" id="UP001335648"/>
    </source>
</evidence>
<accession>A0AAN8GNL9</accession>
<evidence type="ECO:0000256" key="1">
    <source>
        <dbReference type="SAM" id="MobiDB-lite"/>
    </source>
</evidence>
<sequence length="97" mass="10900">MKEIQLLCDVIPMGMCSSSHHPPPKSQLTRSGKHHIDKGRIQTTPAPNLSYLHPHSPPKPRPHPSTLLCAWVVAQPGHCLARLPGTYFMHKQTTQRR</sequence>
<dbReference type="AlphaFoldDB" id="A0AAN8GNL9"/>
<comment type="caution">
    <text evidence="2">The sequence shown here is derived from an EMBL/GenBank/DDBJ whole genome shotgun (WGS) entry which is preliminary data.</text>
</comment>
<evidence type="ECO:0000313" key="2">
    <source>
        <dbReference type="EMBL" id="KAK5886114.1"/>
    </source>
</evidence>
<gene>
    <name evidence="2" type="ORF">CesoFtcFv8_017186</name>
</gene>
<reference evidence="2 3" key="1">
    <citation type="journal article" date="2023" name="Mol. Biol. Evol.">
        <title>Genomics of Secondarily Temperate Adaptation in the Only Non-Antarctic Icefish.</title>
        <authorList>
            <person name="Rivera-Colon A.G."/>
            <person name="Rayamajhi N."/>
            <person name="Minhas B.F."/>
            <person name="Madrigal G."/>
            <person name="Bilyk K.T."/>
            <person name="Yoon V."/>
            <person name="Hune M."/>
            <person name="Gregory S."/>
            <person name="Cheng C.H.C."/>
            <person name="Catchen J.M."/>
        </authorList>
    </citation>
    <scope>NUCLEOTIDE SEQUENCE [LARGE SCALE GENOMIC DNA]</scope>
    <source>
        <strain evidence="2">JC2023a</strain>
    </source>
</reference>
<protein>
    <submittedName>
        <fullName evidence="2">Uncharacterized protein</fullName>
    </submittedName>
</protein>
<feature type="region of interest" description="Disordered" evidence="1">
    <location>
        <begin position="16"/>
        <end position="63"/>
    </location>
</feature>
<feature type="compositionally biased region" description="Polar residues" evidence="1">
    <location>
        <begin position="16"/>
        <end position="30"/>
    </location>
</feature>
<dbReference type="Proteomes" id="UP001335648">
    <property type="component" value="Unassembled WGS sequence"/>
</dbReference>
<name>A0AAN8GNL9_9TELE</name>
<keyword evidence="3" id="KW-1185">Reference proteome</keyword>
<dbReference type="EMBL" id="JAULUE010002059">
    <property type="protein sequence ID" value="KAK5886114.1"/>
    <property type="molecule type" value="Genomic_DNA"/>
</dbReference>